<reference evidence="1" key="1">
    <citation type="submission" date="2020-08" db="EMBL/GenBank/DDBJ databases">
        <title>Multicomponent nature underlies the extraordinary mechanical properties of spider dragline silk.</title>
        <authorList>
            <person name="Kono N."/>
            <person name="Nakamura H."/>
            <person name="Mori M."/>
            <person name="Yoshida Y."/>
            <person name="Ohtoshi R."/>
            <person name="Malay A.D."/>
            <person name="Moran D.A.P."/>
            <person name="Tomita M."/>
            <person name="Numata K."/>
            <person name="Arakawa K."/>
        </authorList>
    </citation>
    <scope>NUCLEOTIDE SEQUENCE</scope>
</reference>
<dbReference type="EMBL" id="BMAW01127673">
    <property type="protein sequence ID" value="GFU22143.1"/>
    <property type="molecule type" value="Genomic_DNA"/>
</dbReference>
<gene>
    <name evidence="1" type="ORF">NPIL_337111</name>
</gene>
<name>A0A8X6QJE9_NEPPI</name>
<accession>A0A8X6QJE9</accession>
<protein>
    <submittedName>
        <fullName evidence="1">Uncharacterized protein</fullName>
    </submittedName>
</protein>
<dbReference type="AlphaFoldDB" id="A0A8X6QJE9"/>
<evidence type="ECO:0000313" key="2">
    <source>
        <dbReference type="Proteomes" id="UP000887013"/>
    </source>
</evidence>
<comment type="caution">
    <text evidence="1">The sequence shown here is derived from an EMBL/GenBank/DDBJ whole genome shotgun (WGS) entry which is preliminary data.</text>
</comment>
<proteinExistence type="predicted"/>
<sequence>MGRFSTAFYDWENATRRPHSVSAMEDWRERGPSIGYELHCLMHLWETAERGDPPLCEHGGKCLVVRCRKYTGVRCNNLSSGSRDVKRVLIKMTNDEKRGNTRYDSINSSTLASFR</sequence>
<evidence type="ECO:0000313" key="1">
    <source>
        <dbReference type="EMBL" id="GFU22143.1"/>
    </source>
</evidence>
<dbReference type="Proteomes" id="UP000887013">
    <property type="component" value="Unassembled WGS sequence"/>
</dbReference>
<organism evidence="1 2">
    <name type="scientific">Nephila pilipes</name>
    <name type="common">Giant wood spider</name>
    <name type="synonym">Nephila maculata</name>
    <dbReference type="NCBI Taxonomy" id="299642"/>
    <lineage>
        <taxon>Eukaryota</taxon>
        <taxon>Metazoa</taxon>
        <taxon>Ecdysozoa</taxon>
        <taxon>Arthropoda</taxon>
        <taxon>Chelicerata</taxon>
        <taxon>Arachnida</taxon>
        <taxon>Araneae</taxon>
        <taxon>Araneomorphae</taxon>
        <taxon>Entelegynae</taxon>
        <taxon>Araneoidea</taxon>
        <taxon>Nephilidae</taxon>
        <taxon>Nephila</taxon>
    </lineage>
</organism>
<keyword evidence="2" id="KW-1185">Reference proteome</keyword>